<sequence length="110" mass="11951">MLRVSLLVALSFIADTAFAQQLNDPTAPPQRVQATTTTEQVTQIRLQAVQQRTDGAVAFINGQRVREGDVLAPYIITKITMNHVDVRHQQTGAEISLAMYSKALGSGGQD</sequence>
<evidence type="ECO:0000313" key="2">
    <source>
        <dbReference type="EMBL" id="RUO56453.1"/>
    </source>
</evidence>
<dbReference type="OrthoDB" id="6240912at2"/>
<keyword evidence="3" id="KW-1185">Reference proteome</keyword>
<feature type="signal peptide" evidence="1">
    <location>
        <begin position="1"/>
        <end position="19"/>
    </location>
</feature>
<protein>
    <submittedName>
        <fullName evidence="2">Uncharacterized protein</fullName>
    </submittedName>
</protein>
<reference evidence="3" key="1">
    <citation type="journal article" date="2018" name="Front. Microbiol.">
        <title>Genome-Based Analysis Reveals the Taxonomy and Diversity of the Family Idiomarinaceae.</title>
        <authorList>
            <person name="Liu Y."/>
            <person name="Lai Q."/>
            <person name="Shao Z."/>
        </authorList>
    </citation>
    <scope>NUCLEOTIDE SEQUENCE [LARGE SCALE GENOMIC DNA]</scope>
    <source>
        <strain evidence="3">PO-M2</strain>
    </source>
</reference>
<dbReference type="Proteomes" id="UP000287649">
    <property type="component" value="Unassembled WGS sequence"/>
</dbReference>
<keyword evidence="1" id="KW-0732">Signal</keyword>
<organism evidence="2 3">
    <name type="scientific">Pseudidiomarina homiensis</name>
    <dbReference type="NCBI Taxonomy" id="364198"/>
    <lineage>
        <taxon>Bacteria</taxon>
        <taxon>Pseudomonadati</taxon>
        <taxon>Pseudomonadota</taxon>
        <taxon>Gammaproteobacteria</taxon>
        <taxon>Alteromonadales</taxon>
        <taxon>Idiomarinaceae</taxon>
        <taxon>Pseudidiomarina</taxon>
    </lineage>
</organism>
<evidence type="ECO:0000313" key="3">
    <source>
        <dbReference type="Proteomes" id="UP000287649"/>
    </source>
</evidence>
<feature type="chain" id="PRO_5018972579" evidence="1">
    <location>
        <begin position="20"/>
        <end position="110"/>
    </location>
</feature>
<dbReference type="EMBL" id="PIPX01000001">
    <property type="protein sequence ID" value="RUO56453.1"/>
    <property type="molecule type" value="Genomic_DNA"/>
</dbReference>
<gene>
    <name evidence="2" type="ORF">CWI70_06845</name>
</gene>
<dbReference type="RefSeq" id="WP_126771715.1">
    <property type="nucleotide sequence ID" value="NZ_PIPX01000001.1"/>
</dbReference>
<evidence type="ECO:0000256" key="1">
    <source>
        <dbReference type="SAM" id="SignalP"/>
    </source>
</evidence>
<accession>A0A432Y698</accession>
<dbReference type="AlphaFoldDB" id="A0A432Y698"/>
<name>A0A432Y698_9GAMM</name>
<comment type="caution">
    <text evidence="2">The sequence shown here is derived from an EMBL/GenBank/DDBJ whole genome shotgun (WGS) entry which is preliminary data.</text>
</comment>
<proteinExistence type="predicted"/>